<feature type="domain" description="UBZ3-type" evidence="8">
    <location>
        <begin position="110"/>
        <end position="145"/>
    </location>
</feature>
<evidence type="ECO:0000256" key="3">
    <source>
        <dbReference type="ARBA" id="ARBA00022723"/>
    </source>
</evidence>
<keyword evidence="3" id="KW-0479">Metal-binding</keyword>
<evidence type="ECO:0000256" key="2">
    <source>
        <dbReference type="ARBA" id="ARBA00022679"/>
    </source>
</evidence>
<evidence type="ECO:0000256" key="1">
    <source>
        <dbReference type="ARBA" id="ARBA00004123"/>
    </source>
</evidence>
<comment type="caution">
    <text evidence="9">The sequence shown here is derived from an EMBL/GenBank/DDBJ whole genome shotgun (WGS) entry which is preliminary data.</text>
</comment>
<keyword evidence="10" id="KW-1185">Reference proteome</keyword>
<sequence>MNPGVQKLTVKQAIRLYLEHKLAEQSPTGIRTVMAGNQGNGGAEDLTCPFCDYRDRNDYQMLLHVELFHSENGDSPFAIKDEVEAARQAREEVRQETTTQAVESGRSTPSEVEFVQCPYHCGEQIPTHDLQFHTDFHIAEDMANNEVAVINMTNSFSTDISNAIRNHDQVLSQVQTPVKEKRWTTSLKDMFSPPRLKLMSSAPKVQIGDVRRLGKAELGPYANEKRMPSWLIRLLEDGAKVTVSNKIGQDGQLMKVEIISNETPNLVPVLARLSRVDKRVARAFYCNPFTRHVAKLPNEGGFCGYRNIQMLVSYIRDAKAPGHEHFDGKRLPSILKLQDMIEDAWDHGYNSAGRVETGGIRMTRKYIGTPEAQAFLLSLGISAEAAAFSAESKSQAYTAMMEAVCKHFDDGSESDNPDKVVITDKPPLFFQHQGHSMTVVGIELDVDYRANLVVFDPMYNPSKQLKNLALSNKLTFTSPTPERLMKAHRRDEKYLGRYKAFEMIKINGPV</sequence>
<keyword evidence="6" id="KW-0234">DNA repair</keyword>
<gene>
    <name evidence="9" type="ORF">LTR24_007961</name>
</gene>
<protein>
    <recommendedName>
        <fullName evidence="8">UBZ3-type domain-containing protein</fullName>
    </recommendedName>
</protein>
<accession>A0ABR0K1I3</accession>
<dbReference type="Proteomes" id="UP001345013">
    <property type="component" value="Unassembled WGS sequence"/>
</dbReference>
<evidence type="ECO:0000256" key="7">
    <source>
        <dbReference type="ARBA" id="ARBA00023242"/>
    </source>
</evidence>
<keyword evidence="2" id="KW-0808">Transferase</keyword>
<evidence type="ECO:0000313" key="9">
    <source>
        <dbReference type="EMBL" id="KAK5082524.1"/>
    </source>
</evidence>
<dbReference type="PROSITE" id="PS51907">
    <property type="entry name" value="ZF_UBZ3"/>
    <property type="match status" value="1"/>
</dbReference>
<dbReference type="Gene3D" id="3.90.70.130">
    <property type="match status" value="1"/>
</dbReference>
<evidence type="ECO:0000313" key="10">
    <source>
        <dbReference type="Proteomes" id="UP001345013"/>
    </source>
</evidence>
<dbReference type="EMBL" id="JAVRRG010000128">
    <property type="protein sequence ID" value="KAK5082524.1"/>
    <property type="molecule type" value="Genomic_DNA"/>
</dbReference>
<organism evidence="9 10">
    <name type="scientific">Lithohypha guttulata</name>
    <dbReference type="NCBI Taxonomy" id="1690604"/>
    <lineage>
        <taxon>Eukaryota</taxon>
        <taxon>Fungi</taxon>
        <taxon>Dikarya</taxon>
        <taxon>Ascomycota</taxon>
        <taxon>Pezizomycotina</taxon>
        <taxon>Eurotiomycetes</taxon>
        <taxon>Chaetothyriomycetidae</taxon>
        <taxon>Chaetothyriales</taxon>
        <taxon>Trichomeriaceae</taxon>
        <taxon>Lithohypha</taxon>
    </lineage>
</organism>
<keyword evidence="5" id="KW-0378">Hydrolase</keyword>
<keyword evidence="7" id="KW-0539">Nucleus</keyword>
<comment type="subcellular location">
    <subcellularLocation>
        <location evidence="1">Nucleus</location>
    </subcellularLocation>
</comment>
<evidence type="ECO:0000256" key="6">
    <source>
        <dbReference type="ARBA" id="ARBA00023204"/>
    </source>
</evidence>
<evidence type="ECO:0000259" key="8">
    <source>
        <dbReference type="PROSITE" id="PS51907"/>
    </source>
</evidence>
<name>A0ABR0K1I3_9EURO</name>
<dbReference type="InterPro" id="IPR012462">
    <property type="entry name" value="UFSP1/2_DUB_cat"/>
</dbReference>
<evidence type="ECO:0000256" key="4">
    <source>
        <dbReference type="ARBA" id="ARBA00022763"/>
    </source>
</evidence>
<evidence type="ECO:0000256" key="5">
    <source>
        <dbReference type="ARBA" id="ARBA00022801"/>
    </source>
</evidence>
<reference evidence="9 10" key="1">
    <citation type="submission" date="2023-08" db="EMBL/GenBank/DDBJ databases">
        <title>Black Yeasts Isolated from many extreme environments.</title>
        <authorList>
            <person name="Coleine C."/>
            <person name="Stajich J.E."/>
            <person name="Selbmann L."/>
        </authorList>
    </citation>
    <scope>NUCLEOTIDE SEQUENCE [LARGE SCALE GENOMIC DNA]</scope>
    <source>
        <strain evidence="9 10">CCFEE 5885</strain>
    </source>
</reference>
<proteinExistence type="predicted"/>
<dbReference type="InterPro" id="IPR041298">
    <property type="entry name" value="UBZ3"/>
</dbReference>
<keyword evidence="4" id="KW-0227">DNA damage</keyword>
<dbReference type="Pfam" id="PF07910">
    <property type="entry name" value="Peptidase_C78"/>
    <property type="match status" value="1"/>
</dbReference>